<proteinExistence type="predicted"/>
<evidence type="ECO:0000313" key="1">
    <source>
        <dbReference type="EMBL" id="KAA6314773.1"/>
    </source>
</evidence>
<organism evidence="1 2">
    <name type="scientific">Streblomastix strix</name>
    <dbReference type="NCBI Taxonomy" id="222440"/>
    <lineage>
        <taxon>Eukaryota</taxon>
        <taxon>Metamonada</taxon>
        <taxon>Preaxostyla</taxon>
        <taxon>Oxymonadida</taxon>
        <taxon>Streblomastigidae</taxon>
        <taxon>Streblomastix</taxon>
    </lineage>
</organism>
<evidence type="ECO:0000313" key="2">
    <source>
        <dbReference type="Proteomes" id="UP000324800"/>
    </source>
</evidence>
<gene>
    <name evidence="1" type="ORF">EZS28_055527</name>
</gene>
<dbReference type="Proteomes" id="UP000324800">
    <property type="component" value="Unassembled WGS sequence"/>
</dbReference>
<reference evidence="1 2" key="1">
    <citation type="submission" date="2019-03" db="EMBL/GenBank/DDBJ databases">
        <title>Single cell metagenomics reveals metabolic interactions within the superorganism composed of flagellate Streblomastix strix and complex community of Bacteroidetes bacteria on its surface.</title>
        <authorList>
            <person name="Treitli S.C."/>
            <person name="Kolisko M."/>
            <person name="Husnik F."/>
            <person name="Keeling P."/>
            <person name="Hampl V."/>
        </authorList>
    </citation>
    <scope>NUCLEOTIDE SEQUENCE [LARGE SCALE GENOMIC DNA]</scope>
    <source>
        <strain evidence="1">ST1C</strain>
    </source>
</reference>
<sequence>MFVSDTEK</sequence>
<accession>A0A5J4Q2H6</accession>
<comment type="caution">
    <text evidence="1">The sequence shown here is derived from an EMBL/GenBank/DDBJ whole genome shotgun (WGS) entry which is preliminary data.</text>
</comment>
<protein>
    <submittedName>
        <fullName evidence="1">Uncharacterized protein</fullName>
    </submittedName>
</protein>
<dbReference type="EMBL" id="SNRW01047709">
    <property type="protein sequence ID" value="KAA6314773.1"/>
    <property type="molecule type" value="Genomic_DNA"/>
</dbReference>
<feature type="non-terminal residue" evidence="1">
    <location>
        <position position="8"/>
    </location>
</feature>
<name>A0A5J4Q2H6_9EUKA</name>